<dbReference type="GO" id="GO:0006635">
    <property type="term" value="P:fatty acid beta-oxidation"/>
    <property type="evidence" value="ECO:0007669"/>
    <property type="project" value="TreeGrafter"/>
</dbReference>
<protein>
    <recommendedName>
        <fullName evidence="5">Yeast cell wall synthesis Kre9/Knh1-like N-terminal domain-containing protein</fullName>
    </recommendedName>
</protein>
<feature type="compositionally biased region" description="Polar residues" evidence="4">
    <location>
        <begin position="333"/>
        <end position="348"/>
    </location>
</feature>
<feature type="domain" description="Yeast cell wall synthesis Kre9/Knh1-like N-terminal" evidence="5">
    <location>
        <begin position="573"/>
        <end position="657"/>
    </location>
</feature>
<accession>A0A4Y9YLB9</accession>
<feature type="region of interest" description="Disordered" evidence="4">
    <location>
        <begin position="321"/>
        <end position="348"/>
    </location>
</feature>
<dbReference type="Pfam" id="PF09768">
    <property type="entry name" value="Peptidase_M76"/>
    <property type="match status" value="2"/>
</dbReference>
<dbReference type="GO" id="GO:0005739">
    <property type="term" value="C:mitochondrion"/>
    <property type="evidence" value="ECO:0007669"/>
    <property type="project" value="TreeGrafter"/>
</dbReference>
<evidence type="ECO:0000313" key="7">
    <source>
        <dbReference type="Proteomes" id="UP000298390"/>
    </source>
</evidence>
<evidence type="ECO:0000256" key="4">
    <source>
        <dbReference type="SAM" id="MobiDB-lite"/>
    </source>
</evidence>
<evidence type="ECO:0000256" key="2">
    <source>
        <dbReference type="ARBA" id="ARBA00022729"/>
    </source>
</evidence>
<keyword evidence="2" id="KW-0732">Signal</keyword>
<dbReference type="Proteomes" id="UP000298390">
    <property type="component" value="Unassembled WGS sequence"/>
</dbReference>
<dbReference type="PROSITE" id="PS00166">
    <property type="entry name" value="ENOYL_COA_HYDRATASE"/>
    <property type="match status" value="1"/>
</dbReference>
<name>A0A4Y9YLB9_9APHY</name>
<dbReference type="AlphaFoldDB" id="A0A4Y9YLB9"/>
<evidence type="ECO:0000256" key="1">
    <source>
        <dbReference type="ARBA" id="ARBA00005254"/>
    </source>
</evidence>
<sequence length="747" mass="79068">MGALQPPEHSDEIKVSFPQDHVMLLTLNRPKALNAVSPTMKEAIERVLDWFDNETSLWVVIINGEGRIFCAGADLIAWNKRQGSQDADDGTEVIADKHGFAGISRRSTSGKPIIAAVHGGAYGGGTELVLNCDLVVASDDAVFALPEVKRGVVAIAGGMPRLARIAGHQLASEMLLLGKPIKASEAAGRFGFVNKVVPKSELLPSALAWAAEIVTNSPDSVQSTKRALLLTNQHAHVEDVVTAHVRSKESKRHFAGDNIKEGLRAFSEFTADVRLAGHVLGWTGDGAKVDMVASGHDRCDRGGSRDAPHVGAHSVFVPATSHQRPALRMPDSADNTTPQAGPSSDDQSTFEQWRLTFGVITGMGVTAEERTAELERHQWRTCERWKRYLMNYSPAVVFMLKHLKLSGAAVSEKDVLCVPCDYTRAGGFHPDAGAVIMCQGRFFNKKHMEDTLVHELVHIEIRASSLGGDCRFSRELRRGFVAFSKQHQACVRRRAILSVRANPACPDEATAERAVNEATRFPVQRSLRSPYSPLAPAVSPKVLLRLSSSMFAAISALVVLVPFASALVVETPTDWQSSAPANISWVNSAGDPETFSVELRNPDIFHNSYAVGNNIPSSSDFFAFGMPSVDVGGGYYVQFVNISNINQVYAQSGEFSIAAPPASSSASGSTSASSASASSSGASSAASSTSPASSTGSSFIGSSSSTSAAGAAQTSGSGTFNGAARFDASLGSLAVAGIAAIAGAFVL</sequence>
<gene>
    <name evidence="6" type="ORF">EVJ58_g3319</name>
</gene>
<dbReference type="InterPro" id="IPR018466">
    <property type="entry name" value="Kre9/Knh1-like_N"/>
</dbReference>
<dbReference type="InterPro" id="IPR019165">
    <property type="entry name" value="Peptidase_M76_ATP23"/>
</dbReference>
<dbReference type="CDD" id="cd06558">
    <property type="entry name" value="crotonase-like"/>
    <property type="match status" value="1"/>
</dbReference>
<dbReference type="PANTHER" id="PTHR11941:SF158">
    <property type="entry name" value="ENOYL-COA HYDRATASE (AFU_ORTHOLOGUE AFUA_2G10650)"/>
    <property type="match status" value="1"/>
</dbReference>
<dbReference type="STRING" id="34475.A0A4Y9YLB9"/>
<evidence type="ECO:0000256" key="3">
    <source>
        <dbReference type="RuleBase" id="RU003707"/>
    </source>
</evidence>
<dbReference type="Pfam" id="PF00378">
    <property type="entry name" value="ECH_1"/>
    <property type="match status" value="1"/>
</dbReference>
<evidence type="ECO:0000313" key="6">
    <source>
        <dbReference type="EMBL" id="TFY63314.1"/>
    </source>
</evidence>
<proteinExistence type="inferred from homology"/>
<organism evidence="6 7">
    <name type="scientific">Rhodofomes roseus</name>
    <dbReference type="NCBI Taxonomy" id="34475"/>
    <lineage>
        <taxon>Eukaryota</taxon>
        <taxon>Fungi</taxon>
        <taxon>Dikarya</taxon>
        <taxon>Basidiomycota</taxon>
        <taxon>Agaricomycotina</taxon>
        <taxon>Agaricomycetes</taxon>
        <taxon>Polyporales</taxon>
        <taxon>Rhodofomes</taxon>
    </lineage>
</organism>
<dbReference type="InterPro" id="IPR018376">
    <property type="entry name" value="Enoyl-CoA_hyd/isom_CS"/>
</dbReference>
<dbReference type="InterPro" id="IPR029045">
    <property type="entry name" value="ClpP/crotonase-like_dom_sf"/>
</dbReference>
<reference evidence="6 7" key="1">
    <citation type="submission" date="2019-01" db="EMBL/GenBank/DDBJ databases">
        <title>Genome sequencing of the rare red list fungi Fomitopsis rosea.</title>
        <authorList>
            <person name="Buettner E."/>
            <person name="Kellner H."/>
        </authorList>
    </citation>
    <scope>NUCLEOTIDE SEQUENCE [LARGE SCALE GENOMIC DNA]</scope>
    <source>
        <strain evidence="6 7">DSM 105464</strain>
    </source>
</reference>
<dbReference type="SUPFAM" id="SSF52096">
    <property type="entry name" value="ClpP/crotonase"/>
    <property type="match status" value="1"/>
</dbReference>
<evidence type="ECO:0000259" key="5">
    <source>
        <dbReference type="Pfam" id="PF10342"/>
    </source>
</evidence>
<dbReference type="Gene3D" id="3.90.226.10">
    <property type="entry name" value="2-enoyl-CoA Hydratase, Chain A, domain 1"/>
    <property type="match status" value="1"/>
</dbReference>
<dbReference type="Pfam" id="PF10342">
    <property type="entry name" value="Kre9_KNH"/>
    <property type="match status" value="1"/>
</dbReference>
<comment type="similarity">
    <text evidence="1 3">Belongs to the enoyl-CoA hydratase/isomerase family.</text>
</comment>
<dbReference type="GO" id="GO:0004222">
    <property type="term" value="F:metalloendopeptidase activity"/>
    <property type="evidence" value="ECO:0007669"/>
    <property type="project" value="InterPro"/>
</dbReference>
<dbReference type="PANTHER" id="PTHR11941">
    <property type="entry name" value="ENOYL-COA HYDRATASE-RELATED"/>
    <property type="match status" value="1"/>
</dbReference>
<dbReference type="EMBL" id="SEKV01000134">
    <property type="protein sequence ID" value="TFY63314.1"/>
    <property type="molecule type" value="Genomic_DNA"/>
</dbReference>
<comment type="caution">
    <text evidence="6">The sequence shown here is derived from an EMBL/GenBank/DDBJ whole genome shotgun (WGS) entry which is preliminary data.</text>
</comment>
<dbReference type="InterPro" id="IPR001753">
    <property type="entry name" value="Enoyl-CoA_hydra/iso"/>
</dbReference>